<evidence type="ECO:0000313" key="7">
    <source>
        <dbReference type="Proteomes" id="UP000583929"/>
    </source>
</evidence>
<dbReference type="GO" id="GO:0005987">
    <property type="term" value="P:sucrose catabolic process"/>
    <property type="evidence" value="ECO:0007669"/>
    <property type="project" value="TreeGrafter"/>
</dbReference>
<dbReference type="EMBL" id="JAATIQ010000243">
    <property type="protein sequence ID" value="KAF4367777.1"/>
    <property type="molecule type" value="Genomic_DNA"/>
</dbReference>
<evidence type="ECO:0000256" key="2">
    <source>
        <dbReference type="ARBA" id="ARBA00023277"/>
    </source>
</evidence>
<feature type="region of interest" description="Disordered" evidence="5">
    <location>
        <begin position="137"/>
        <end position="166"/>
    </location>
</feature>
<dbReference type="Proteomes" id="UP000583929">
    <property type="component" value="Unassembled WGS sequence"/>
</dbReference>
<evidence type="ECO:0000256" key="3">
    <source>
        <dbReference type="ARBA" id="ARBA00023295"/>
    </source>
</evidence>
<keyword evidence="3 4" id="KW-0326">Glycosidase</keyword>
<evidence type="ECO:0000313" key="6">
    <source>
        <dbReference type="EMBL" id="KAF4367777.1"/>
    </source>
</evidence>
<feature type="region of interest" description="Disordered" evidence="5">
    <location>
        <begin position="283"/>
        <end position="315"/>
    </location>
</feature>
<evidence type="ECO:0000256" key="1">
    <source>
        <dbReference type="ARBA" id="ARBA00022801"/>
    </source>
</evidence>
<organism evidence="6 7">
    <name type="scientific">Cannabis sativa</name>
    <name type="common">Hemp</name>
    <name type="synonym">Marijuana</name>
    <dbReference type="NCBI Taxonomy" id="3483"/>
    <lineage>
        <taxon>Eukaryota</taxon>
        <taxon>Viridiplantae</taxon>
        <taxon>Streptophyta</taxon>
        <taxon>Embryophyta</taxon>
        <taxon>Tracheophyta</taxon>
        <taxon>Spermatophyta</taxon>
        <taxon>Magnoliopsida</taxon>
        <taxon>eudicotyledons</taxon>
        <taxon>Gunneridae</taxon>
        <taxon>Pentapetalae</taxon>
        <taxon>rosids</taxon>
        <taxon>fabids</taxon>
        <taxon>Rosales</taxon>
        <taxon>Cannabaceae</taxon>
        <taxon>Cannabis</taxon>
    </lineage>
</organism>
<dbReference type="PANTHER" id="PTHR31916">
    <property type="match status" value="1"/>
</dbReference>
<dbReference type="InterPro" id="IPR024746">
    <property type="entry name" value="Glyco_hydro_100"/>
</dbReference>
<feature type="compositionally biased region" description="Polar residues" evidence="5">
    <location>
        <begin position="141"/>
        <end position="153"/>
    </location>
</feature>
<dbReference type="GO" id="GO:0004575">
    <property type="term" value="F:sucrose alpha-glucosidase activity"/>
    <property type="evidence" value="ECO:0007669"/>
    <property type="project" value="TreeGrafter"/>
</dbReference>
<dbReference type="AlphaFoldDB" id="A0A7J6FAN7"/>
<evidence type="ECO:0000256" key="4">
    <source>
        <dbReference type="RuleBase" id="RU367047"/>
    </source>
</evidence>
<keyword evidence="2 4" id="KW-0119">Carbohydrate metabolism</keyword>
<gene>
    <name evidence="6" type="ORF">G4B88_011078</name>
</gene>
<dbReference type="PANTHER" id="PTHR31916:SF49">
    <property type="entry name" value="ALKALINE_NEUTRAL INVERTASE C, MITOCHONDRIAL"/>
    <property type="match status" value="1"/>
</dbReference>
<dbReference type="GO" id="GO:0033926">
    <property type="term" value="F:endo-alpha-N-acetylgalactosaminidase activity"/>
    <property type="evidence" value="ECO:0007669"/>
    <property type="project" value="UniProtKB-UniRule"/>
</dbReference>
<comment type="catalytic activity">
    <reaction evidence="4">
        <text>Hydrolysis of terminal non-reducing beta-D-fructofuranoside residues in beta-D-fructofuranosides.</text>
        <dbReference type="EC" id="3.2.1.26"/>
    </reaction>
</comment>
<dbReference type="Pfam" id="PF12899">
    <property type="entry name" value="Glyco_hydro_100"/>
    <property type="match status" value="1"/>
</dbReference>
<name>A0A7J6FAN7_CANSA</name>
<protein>
    <recommendedName>
        <fullName evidence="4">Alkaline/neutral invertase</fullName>
        <ecNumber evidence="4">3.2.1.26</ecNumber>
    </recommendedName>
</protein>
<keyword evidence="7" id="KW-1185">Reference proteome</keyword>
<accession>A0A7J6FAN7</accession>
<comment type="similarity">
    <text evidence="4">Belongs to the glycosyl hydrolase 100 family.</text>
</comment>
<evidence type="ECO:0000256" key="5">
    <source>
        <dbReference type="SAM" id="MobiDB-lite"/>
    </source>
</evidence>
<keyword evidence="1 4" id="KW-0378">Hydrolase</keyword>
<dbReference type="EC" id="3.2.1.26" evidence="4"/>
<sequence>MVCFEFSCFPIELISTMIATPQNLLIYLAEIVIYPLQERVDVQTGIRLILNLCLADGFDMFPTLLVTDGSCMIDRQMGIHGHPLEIQALFYLALRSSREMLIVNENTKYLVAAVNNRLSALSATSSATITDDVPVIDATNPVAQPPSQNSAGNRASPPLPNSRPVVQDRPAYEDIRTFNPAKNHVVPAKNHAAPATNNAAPTDKAATEIEQPITAPDFPIATQSAVTTENNPAAIAISPTAQNNSSHTYTTKSGRHINKPTHLKDYILPLPFRINILITRAAKKGKKRNPNEFAGGSTYNKRVTRPRSELSSLAE</sequence>
<dbReference type="GO" id="GO:0005739">
    <property type="term" value="C:mitochondrion"/>
    <property type="evidence" value="ECO:0007669"/>
    <property type="project" value="TreeGrafter"/>
</dbReference>
<proteinExistence type="inferred from homology"/>
<comment type="function">
    <text evidence="4">Invertase that cleaves sucrose into glucose and fructose.</text>
</comment>
<comment type="caution">
    <text evidence="6">The sequence shown here is derived from an EMBL/GenBank/DDBJ whole genome shotgun (WGS) entry which is preliminary data.</text>
</comment>
<reference evidence="6 7" key="1">
    <citation type="journal article" date="2020" name="bioRxiv">
        <title>Sequence and annotation of 42 cannabis genomes reveals extensive copy number variation in cannabinoid synthesis and pathogen resistance genes.</title>
        <authorList>
            <person name="Mckernan K.J."/>
            <person name="Helbert Y."/>
            <person name="Kane L.T."/>
            <person name="Ebling H."/>
            <person name="Zhang L."/>
            <person name="Liu B."/>
            <person name="Eaton Z."/>
            <person name="Mclaughlin S."/>
            <person name="Kingan S."/>
            <person name="Baybayan P."/>
            <person name="Concepcion G."/>
            <person name="Jordan M."/>
            <person name="Riva A."/>
            <person name="Barbazuk W."/>
            <person name="Harkins T."/>
        </authorList>
    </citation>
    <scope>NUCLEOTIDE SEQUENCE [LARGE SCALE GENOMIC DNA]</scope>
    <source>
        <strain evidence="7">cv. Jamaican Lion 4</strain>
        <tissue evidence="6">Leaf</tissue>
    </source>
</reference>